<dbReference type="Pfam" id="PF01529">
    <property type="entry name" value="DHHC"/>
    <property type="match status" value="1"/>
</dbReference>
<dbReference type="EC" id="2.3.1.225" evidence="10"/>
<comment type="domain">
    <text evidence="10">The DHHC domain is required for palmitoyltransferase activity.</text>
</comment>
<dbReference type="InterPro" id="IPR001594">
    <property type="entry name" value="Palmitoyltrfase_DHHC"/>
</dbReference>
<name>A0A1Z5KTR3_FISSO</name>
<dbReference type="PROSITE" id="PS50216">
    <property type="entry name" value="DHHC"/>
    <property type="match status" value="1"/>
</dbReference>
<dbReference type="GO" id="GO:0006612">
    <property type="term" value="P:protein targeting to membrane"/>
    <property type="evidence" value="ECO:0007669"/>
    <property type="project" value="TreeGrafter"/>
</dbReference>
<feature type="transmembrane region" description="Helical" evidence="10">
    <location>
        <begin position="106"/>
        <end position="125"/>
    </location>
</feature>
<keyword evidence="8 10" id="KW-0012">Acyltransferase</keyword>
<keyword evidence="2 10" id="KW-0808">Transferase</keyword>
<evidence type="ECO:0000256" key="1">
    <source>
        <dbReference type="ARBA" id="ARBA00004127"/>
    </source>
</evidence>
<gene>
    <name evidence="13" type="ORF">FisN_36Hh048</name>
</gene>
<evidence type="ECO:0000313" key="13">
    <source>
        <dbReference type="EMBL" id="GAX29552.1"/>
    </source>
</evidence>
<feature type="transmembrane region" description="Helical" evidence="10">
    <location>
        <begin position="224"/>
        <end position="245"/>
    </location>
</feature>
<evidence type="ECO:0000256" key="4">
    <source>
        <dbReference type="ARBA" id="ARBA00022989"/>
    </source>
</evidence>
<keyword evidence="7" id="KW-0449">Lipoprotein</keyword>
<keyword evidence="3 10" id="KW-0812">Transmembrane</keyword>
<dbReference type="PANTHER" id="PTHR22883:SF43">
    <property type="entry name" value="PALMITOYLTRANSFERASE APP"/>
    <property type="match status" value="1"/>
</dbReference>
<proteinExistence type="inferred from homology"/>
<dbReference type="EMBL" id="BDSP01000291">
    <property type="protein sequence ID" value="GAX29552.1"/>
    <property type="molecule type" value="Genomic_DNA"/>
</dbReference>
<evidence type="ECO:0000256" key="3">
    <source>
        <dbReference type="ARBA" id="ARBA00022692"/>
    </source>
</evidence>
<keyword evidence="4 10" id="KW-1133">Transmembrane helix</keyword>
<comment type="similarity">
    <text evidence="10">Belongs to the DHHC palmitoyltransferase family.</text>
</comment>
<dbReference type="GO" id="GO:0019706">
    <property type="term" value="F:protein-cysteine S-palmitoyltransferase activity"/>
    <property type="evidence" value="ECO:0007669"/>
    <property type="project" value="UniProtKB-EC"/>
</dbReference>
<evidence type="ECO:0000256" key="5">
    <source>
        <dbReference type="ARBA" id="ARBA00023136"/>
    </source>
</evidence>
<dbReference type="InterPro" id="IPR039859">
    <property type="entry name" value="PFA4/ZDH16/20/ERF2-like"/>
</dbReference>
<evidence type="ECO:0000256" key="6">
    <source>
        <dbReference type="ARBA" id="ARBA00023139"/>
    </source>
</evidence>
<evidence type="ECO:0000256" key="8">
    <source>
        <dbReference type="ARBA" id="ARBA00023315"/>
    </source>
</evidence>
<feature type="region of interest" description="Disordered" evidence="11">
    <location>
        <begin position="1"/>
        <end position="54"/>
    </location>
</feature>
<feature type="compositionally biased region" description="Basic and acidic residues" evidence="11">
    <location>
        <begin position="8"/>
        <end position="25"/>
    </location>
</feature>
<feature type="compositionally biased region" description="Acidic residues" evidence="11">
    <location>
        <begin position="40"/>
        <end position="54"/>
    </location>
</feature>
<dbReference type="GO" id="GO:0005783">
    <property type="term" value="C:endoplasmic reticulum"/>
    <property type="evidence" value="ECO:0007669"/>
    <property type="project" value="TreeGrafter"/>
</dbReference>
<feature type="transmembrane region" description="Helical" evidence="10">
    <location>
        <begin position="131"/>
        <end position="154"/>
    </location>
</feature>
<evidence type="ECO:0000256" key="7">
    <source>
        <dbReference type="ARBA" id="ARBA00023288"/>
    </source>
</evidence>
<dbReference type="PANTHER" id="PTHR22883">
    <property type="entry name" value="ZINC FINGER DHHC DOMAIN CONTAINING PROTEIN"/>
    <property type="match status" value="1"/>
</dbReference>
<evidence type="ECO:0000313" key="14">
    <source>
        <dbReference type="Proteomes" id="UP000198406"/>
    </source>
</evidence>
<comment type="subcellular location">
    <subcellularLocation>
        <location evidence="1">Endomembrane system</location>
        <topology evidence="1">Multi-pass membrane protein</topology>
    </subcellularLocation>
</comment>
<accession>A0A1Z5KTR3</accession>
<comment type="caution">
    <text evidence="13">The sequence shown here is derived from an EMBL/GenBank/DDBJ whole genome shotgun (WGS) entry which is preliminary data.</text>
</comment>
<comment type="catalytic activity">
    <reaction evidence="9 10">
        <text>L-cysteinyl-[protein] + hexadecanoyl-CoA = S-hexadecanoyl-L-cysteinyl-[protein] + CoA</text>
        <dbReference type="Rhea" id="RHEA:36683"/>
        <dbReference type="Rhea" id="RHEA-COMP:10131"/>
        <dbReference type="Rhea" id="RHEA-COMP:11032"/>
        <dbReference type="ChEBI" id="CHEBI:29950"/>
        <dbReference type="ChEBI" id="CHEBI:57287"/>
        <dbReference type="ChEBI" id="CHEBI:57379"/>
        <dbReference type="ChEBI" id="CHEBI:74151"/>
        <dbReference type="EC" id="2.3.1.225"/>
    </reaction>
</comment>
<evidence type="ECO:0000256" key="10">
    <source>
        <dbReference type="RuleBase" id="RU079119"/>
    </source>
</evidence>
<dbReference type="AlphaFoldDB" id="A0A1Z5KTR3"/>
<reference evidence="13 14" key="1">
    <citation type="journal article" date="2015" name="Plant Cell">
        <title>Oil accumulation by the oleaginous diatom Fistulifera solaris as revealed by the genome and transcriptome.</title>
        <authorList>
            <person name="Tanaka T."/>
            <person name="Maeda Y."/>
            <person name="Veluchamy A."/>
            <person name="Tanaka M."/>
            <person name="Abida H."/>
            <person name="Marechal E."/>
            <person name="Bowler C."/>
            <person name="Muto M."/>
            <person name="Sunaga Y."/>
            <person name="Tanaka M."/>
            <person name="Yoshino T."/>
            <person name="Taniguchi T."/>
            <person name="Fukuda Y."/>
            <person name="Nemoto M."/>
            <person name="Matsumoto M."/>
            <person name="Wong P.S."/>
            <person name="Aburatani S."/>
            <person name="Fujibuchi W."/>
        </authorList>
    </citation>
    <scope>NUCLEOTIDE SEQUENCE [LARGE SCALE GENOMIC DNA]</scope>
    <source>
        <strain evidence="13 14">JPCC DA0580</strain>
    </source>
</reference>
<feature type="domain" description="Palmitoyltransferase DHHC" evidence="12">
    <location>
        <begin position="174"/>
        <end position="237"/>
    </location>
</feature>
<keyword evidence="14" id="KW-1185">Reference proteome</keyword>
<evidence type="ECO:0000256" key="2">
    <source>
        <dbReference type="ARBA" id="ARBA00022679"/>
    </source>
</evidence>
<keyword evidence="5 10" id="KW-0472">Membrane</keyword>
<dbReference type="OrthoDB" id="9909019at2759"/>
<evidence type="ECO:0000256" key="11">
    <source>
        <dbReference type="SAM" id="MobiDB-lite"/>
    </source>
</evidence>
<evidence type="ECO:0000256" key="9">
    <source>
        <dbReference type="ARBA" id="ARBA00048048"/>
    </source>
</evidence>
<evidence type="ECO:0000259" key="12">
    <source>
        <dbReference type="Pfam" id="PF01529"/>
    </source>
</evidence>
<keyword evidence="6" id="KW-0564">Palmitate</keyword>
<protein>
    <recommendedName>
        <fullName evidence="10">Palmitoyltransferase</fullName>
        <ecNumber evidence="10">2.3.1.225</ecNumber>
    </recommendedName>
</protein>
<organism evidence="13 14">
    <name type="scientific">Fistulifera solaris</name>
    <name type="common">Oleaginous diatom</name>
    <dbReference type="NCBI Taxonomy" id="1519565"/>
    <lineage>
        <taxon>Eukaryota</taxon>
        <taxon>Sar</taxon>
        <taxon>Stramenopiles</taxon>
        <taxon>Ochrophyta</taxon>
        <taxon>Bacillariophyta</taxon>
        <taxon>Bacillariophyceae</taxon>
        <taxon>Bacillariophycidae</taxon>
        <taxon>Naviculales</taxon>
        <taxon>Naviculaceae</taxon>
        <taxon>Fistulifera</taxon>
    </lineage>
</organism>
<sequence length="255" mass="28701">MADEGESVIEKGSEKGEGKTERIIEALEIDEPIRTATDPPADDEEIGNDLDDDDLKELLPVSSHRPEPKKPRCSSCCIPCERVGRMTIFLPRVYYATGWGIQGPHWFGPPCVLFVLILATIHLVNDTWIERPYTAVTCTIFSVVCTYHLLNAAYRDPGLIRAKISEEEAGRDFCWCDFCNNYQPPGGAHCPQCNVCIAGYDHHCVWMGLCIGRNNFRQFIRFNLAWLVYLGYALVWVKVVGAISISHGHHKDDES</sequence>
<dbReference type="Proteomes" id="UP000198406">
    <property type="component" value="Unassembled WGS sequence"/>
</dbReference>
<dbReference type="InParanoid" id="A0A1Z5KTR3"/>
<dbReference type="GO" id="GO:0005794">
    <property type="term" value="C:Golgi apparatus"/>
    <property type="evidence" value="ECO:0007669"/>
    <property type="project" value="TreeGrafter"/>
</dbReference>